<dbReference type="RefSeq" id="WP_004043641.1">
    <property type="nucleotide sequence ID" value="NC_013967.1"/>
</dbReference>
<sequence>MTRSHDGVLDVGCGPRRAGGADIARDGAAQSVEFVTEPAGVSVATRRPRTRDRPPYATLSD</sequence>
<evidence type="ECO:0000313" key="1">
    <source>
        <dbReference type="EMBL" id="ELY28016.1"/>
    </source>
</evidence>
<dbReference type="Proteomes" id="UP000011532">
    <property type="component" value="Unassembled WGS sequence"/>
</dbReference>
<dbReference type="EMBL" id="AOHU01000091">
    <property type="protein sequence ID" value="ELY28016.1"/>
    <property type="molecule type" value="Genomic_DNA"/>
</dbReference>
<reference evidence="2" key="1">
    <citation type="submission" date="2012-11" db="EMBL/GenBank/DDBJ databases">
        <authorList>
            <person name="Becker E.A."/>
            <person name="Seitzer P."/>
            <person name="Tritt A."/>
            <person name="Larsen D."/>
            <person name="Yao A."/>
            <person name="Wu D."/>
            <person name="Darling A."/>
            <person name="Eisen J.A."/>
            <person name="Facciotti M.T."/>
        </authorList>
    </citation>
    <scope>NUCLEOTIDE SEQUENCE [LARGE SCALE GENOMIC DNA]</scope>
    <source>
        <strain evidence="2">ATCC 29605 / DSM 3757 / JCM 8879 / NBRC 14742 / NCIMB 2012 / VKM B-1768 / DS2</strain>
    </source>
</reference>
<dbReference type="AlphaFoldDB" id="A0A384LEN6"/>
<proteinExistence type="predicted"/>
<gene>
    <name evidence="1" type="ORF">C498_12253</name>
</gene>
<organism evidence="1 2">
    <name type="scientific">Haloferax volcanii (strain ATCC 29605 / DSM 3757 / JCM 8879 / NBRC 14742 / NCIMB 2012 / VKM B-1768 / DS2)</name>
    <name type="common">Halobacterium volcanii</name>
    <dbReference type="NCBI Taxonomy" id="309800"/>
    <lineage>
        <taxon>Archaea</taxon>
        <taxon>Methanobacteriati</taxon>
        <taxon>Methanobacteriota</taxon>
        <taxon>Stenosarchaea group</taxon>
        <taxon>Halobacteria</taxon>
        <taxon>Halobacteriales</taxon>
        <taxon>Haloferacaceae</taxon>
        <taxon>Haloferax</taxon>
    </lineage>
</organism>
<accession>A0A384LEN6</accession>
<name>A0A384LEN6_HALVD</name>
<dbReference type="GeneID" id="25143422"/>
<protein>
    <submittedName>
        <fullName evidence="1">Uncharacterized protein</fullName>
    </submittedName>
</protein>
<reference evidence="1 2" key="2">
    <citation type="journal article" date="2014" name="PLoS Genet.">
        <title>Phylogenetically driven sequencing of extremely halophilic archaea reveals strategies for static and dynamic osmo-response.</title>
        <authorList>
            <person name="Becker E.A."/>
            <person name="Seitzer P.M."/>
            <person name="Tritt A."/>
            <person name="Larsen D."/>
            <person name="Krusor M."/>
            <person name="Yao A.I."/>
            <person name="Wu D."/>
            <person name="Madern D."/>
            <person name="Eisen J.A."/>
            <person name="Darling A.E."/>
            <person name="Facciotti M.T."/>
        </authorList>
    </citation>
    <scope>NUCLEOTIDE SEQUENCE [LARGE SCALE GENOMIC DNA]</scope>
    <source>
        <strain evidence="2">ATCC 29605 / DSM 3757 / JCM 8879 / NBRC 14742 / NCIMB 2012 / VKM B-1768 / DS2</strain>
    </source>
</reference>
<evidence type="ECO:0000313" key="2">
    <source>
        <dbReference type="Proteomes" id="UP000011532"/>
    </source>
</evidence>
<comment type="caution">
    <text evidence="1">The sequence shown here is derived from an EMBL/GenBank/DDBJ whole genome shotgun (WGS) entry which is preliminary data.</text>
</comment>